<feature type="transmembrane region" description="Helical" evidence="5">
    <location>
        <begin position="54"/>
        <end position="72"/>
    </location>
</feature>
<dbReference type="Pfam" id="PF07690">
    <property type="entry name" value="MFS_1"/>
    <property type="match status" value="1"/>
</dbReference>
<keyword evidence="3 5" id="KW-1133">Transmembrane helix</keyword>
<evidence type="ECO:0000256" key="4">
    <source>
        <dbReference type="ARBA" id="ARBA00023136"/>
    </source>
</evidence>
<feature type="transmembrane region" description="Helical" evidence="5">
    <location>
        <begin position="114"/>
        <end position="135"/>
    </location>
</feature>
<evidence type="ECO:0000313" key="7">
    <source>
        <dbReference type="EMBL" id="SDS32734.1"/>
    </source>
</evidence>
<evidence type="ECO:0000256" key="2">
    <source>
        <dbReference type="ARBA" id="ARBA00022692"/>
    </source>
</evidence>
<reference evidence="8" key="1">
    <citation type="submission" date="2016-10" db="EMBL/GenBank/DDBJ databases">
        <authorList>
            <person name="Varghese N."/>
            <person name="Submissions S."/>
        </authorList>
    </citation>
    <scope>NUCLEOTIDE SEQUENCE [LARGE SCALE GENOMIC DNA]</scope>
    <source>
        <strain evidence="8">DSM 22127</strain>
    </source>
</reference>
<protein>
    <submittedName>
        <fullName evidence="7">Predicted arabinose efflux permease, MFS family</fullName>
    </submittedName>
</protein>
<dbReference type="Proteomes" id="UP000198859">
    <property type="component" value="Chromosome I"/>
</dbReference>
<feature type="domain" description="Major facilitator superfamily (MFS) profile" evidence="6">
    <location>
        <begin position="20"/>
        <end position="445"/>
    </location>
</feature>
<keyword evidence="8" id="KW-1185">Reference proteome</keyword>
<dbReference type="GO" id="GO:0022857">
    <property type="term" value="F:transmembrane transporter activity"/>
    <property type="evidence" value="ECO:0007669"/>
    <property type="project" value="InterPro"/>
</dbReference>
<comment type="subcellular location">
    <subcellularLocation>
        <location evidence="1">Cell membrane</location>
        <topology evidence="1">Multi-pass membrane protein</topology>
    </subcellularLocation>
</comment>
<sequence>MTTTEPSVREELFGASHRAVTVGIVLLISLIAFEAMGVGTAMPALAADLGSVETYAWPFVAFIASTVVGTVLAGRWCDARGPRLPLLVGPVVFGAGLLLAGLSPTMSVLLAGRVLQGFASGVQGVGVYVLIAAVYTRAARPAVFALLSASWVLPSLVGPPVAGFVTDRFSWHWVFLGLVPLVVVAVVLVLPAVAGLRAPDGEPPAARPGLVPAALTAAAAVSALTWAAEDPRGGRLAVVVGAVLLLGLALVRVFPAGTPRATPGIGAVVAGRWLVSGAFFTANAYLPLVLTTTHGWSITAAGSPLVVGSLGWSAASAWQGRRPDLPRALLLRAGFALVAAGLALLVPVTLGLVPWLAFLGLALSGAGMGLAYSSLSFLVLSHSEQQEVGFHSSSVQLADQMSQAVFVGLGGALLAVLVPTVALPVLVTGLVGLAVLGLGISPRTREA</sequence>
<feature type="transmembrane region" description="Helical" evidence="5">
    <location>
        <begin position="142"/>
        <end position="165"/>
    </location>
</feature>
<feature type="transmembrane region" description="Helical" evidence="5">
    <location>
        <begin position="401"/>
        <end position="418"/>
    </location>
</feature>
<dbReference type="GO" id="GO:0005886">
    <property type="term" value="C:plasma membrane"/>
    <property type="evidence" value="ECO:0007669"/>
    <property type="project" value="UniProtKB-SubCell"/>
</dbReference>
<feature type="transmembrane region" description="Helical" evidence="5">
    <location>
        <begin position="356"/>
        <end position="380"/>
    </location>
</feature>
<proteinExistence type="predicted"/>
<dbReference type="EMBL" id="LT629757">
    <property type="protein sequence ID" value="SDS32734.1"/>
    <property type="molecule type" value="Genomic_DNA"/>
</dbReference>
<dbReference type="InterPro" id="IPR020846">
    <property type="entry name" value="MFS_dom"/>
</dbReference>
<accession>A0A1H1RAF3</accession>
<feature type="transmembrane region" description="Helical" evidence="5">
    <location>
        <begin position="265"/>
        <end position="286"/>
    </location>
</feature>
<organism evidence="7 8">
    <name type="scientific">Nocardioides scoriae</name>
    <dbReference type="NCBI Taxonomy" id="642780"/>
    <lineage>
        <taxon>Bacteria</taxon>
        <taxon>Bacillati</taxon>
        <taxon>Actinomycetota</taxon>
        <taxon>Actinomycetes</taxon>
        <taxon>Propionibacteriales</taxon>
        <taxon>Nocardioidaceae</taxon>
        <taxon>Nocardioides</taxon>
    </lineage>
</organism>
<dbReference type="PANTHER" id="PTHR23501:SF154">
    <property type="entry name" value="MULTIDRUG-EFFLUX TRANSPORTER RV1634-RELATED"/>
    <property type="match status" value="1"/>
</dbReference>
<dbReference type="STRING" id="642780.SAMN04488570_1636"/>
<name>A0A1H1RAF3_9ACTN</name>
<dbReference type="Gene3D" id="1.20.1250.20">
    <property type="entry name" value="MFS general substrate transporter like domains"/>
    <property type="match status" value="1"/>
</dbReference>
<feature type="transmembrane region" description="Helical" evidence="5">
    <location>
        <begin position="84"/>
        <end position="102"/>
    </location>
</feature>
<feature type="transmembrane region" description="Helical" evidence="5">
    <location>
        <begin position="329"/>
        <end position="350"/>
    </location>
</feature>
<dbReference type="SUPFAM" id="SSF103473">
    <property type="entry name" value="MFS general substrate transporter"/>
    <property type="match status" value="1"/>
</dbReference>
<keyword evidence="2 5" id="KW-0812">Transmembrane</keyword>
<feature type="transmembrane region" description="Helical" evidence="5">
    <location>
        <begin position="171"/>
        <end position="196"/>
    </location>
</feature>
<dbReference type="InterPro" id="IPR011701">
    <property type="entry name" value="MFS"/>
</dbReference>
<evidence type="ECO:0000259" key="6">
    <source>
        <dbReference type="PROSITE" id="PS50850"/>
    </source>
</evidence>
<feature type="transmembrane region" description="Helical" evidence="5">
    <location>
        <begin position="298"/>
        <end position="317"/>
    </location>
</feature>
<dbReference type="InterPro" id="IPR036259">
    <property type="entry name" value="MFS_trans_sf"/>
</dbReference>
<evidence type="ECO:0000256" key="5">
    <source>
        <dbReference type="SAM" id="Phobius"/>
    </source>
</evidence>
<dbReference type="RefSeq" id="WP_091728244.1">
    <property type="nucleotide sequence ID" value="NZ_LT629757.1"/>
</dbReference>
<evidence type="ECO:0000256" key="1">
    <source>
        <dbReference type="ARBA" id="ARBA00004651"/>
    </source>
</evidence>
<dbReference type="OrthoDB" id="9778875at2"/>
<dbReference type="PROSITE" id="PS50850">
    <property type="entry name" value="MFS"/>
    <property type="match status" value="1"/>
</dbReference>
<keyword evidence="4 5" id="KW-0472">Membrane</keyword>
<gene>
    <name evidence="7" type="ORF">SAMN04488570_1636</name>
</gene>
<feature type="transmembrane region" description="Helical" evidence="5">
    <location>
        <begin position="208"/>
        <end position="228"/>
    </location>
</feature>
<evidence type="ECO:0000313" key="8">
    <source>
        <dbReference type="Proteomes" id="UP000198859"/>
    </source>
</evidence>
<feature type="transmembrane region" description="Helical" evidence="5">
    <location>
        <begin position="234"/>
        <end position="253"/>
    </location>
</feature>
<evidence type="ECO:0000256" key="3">
    <source>
        <dbReference type="ARBA" id="ARBA00022989"/>
    </source>
</evidence>
<dbReference type="AlphaFoldDB" id="A0A1H1RAF3"/>
<dbReference type="PANTHER" id="PTHR23501">
    <property type="entry name" value="MAJOR FACILITATOR SUPERFAMILY"/>
    <property type="match status" value="1"/>
</dbReference>
<feature type="transmembrane region" description="Helical" evidence="5">
    <location>
        <begin position="20"/>
        <end position="42"/>
    </location>
</feature>